<name>A0A0E9S9E8_ANGAN</name>
<proteinExistence type="predicted"/>
<sequence>MLGTKTEDQWLNRSRERGVVRPWPMRAALHCRSSRRRTPPWNTPHR</sequence>
<dbReference type="AlphaFoldDB" id="A0A0E9S9E8"/>
<protein>
    <submittedName>
        <fullName evidence="1">Uncharacterized protein</fullName>
    </submittedName>
</protein>
<reference evidence="1" key="1">
    <citation type="submission" date="2014-11" db="EMBL/GenBank/DDBJ databases">
        <authorList>
            <person name="Amaro Gonzalez C."/>
        </authorList>
    </citation>
    <scope>NUCLEOTIDE SEQUENCE</scope>
</reference>
<evidence type="ECO:0000313" key="1">
    <source>
        <dbReference type="EMBL" id="JAH37832.1"/>
    </source>
</evidence>
<reference evidence="1" key="2">
    <citation type="journal article" date="2015" name="Fish Shellfish Immunol.">
        <title>Early steps in the European eel (Anguilla anguilla)-Vibrio vulnificus interaction in the gills: Role of the RtxA13 toxin.</title>
        <authorList>
            <person name="Callol A."/>
            <person name="Pajuelo D."/>
            <person name="Ebbesson L."/>
            <person name="Teles M."/>
            <person name="MacKenzie S."/>
            <person name="Amaro C."/>
        </authorList>
    </citation>
    <scope>NUCLEOTIDE SEQUENCE</scope>
</reference>
<dbReference type="EMBL" id="GBXM01070745">
    <property type="protein sequence ID" value="JAH37832.1"/>
    <property type="molecule type" value="Transcribed_RNA"/>
</dbReference>
<organism evidence="1">
    <name type="scientific">Anguilla anguilla</name>
    <name type="common">European freshwater eel</name>
    <name type="synonym">Muraena anguilla</name>
    <dbReference type="NCBI Taxonomy" id="7936"/>
    <lineage>
        <taxon>Eukaryota</taxon>
        <taxon>Metazoa</taxon>
        <taxon>Chordata</taxon>
        <taxon>Craniata</taxon>
        <taxon>Vertebrata</taxon>
        <taxon>Euteleostomi</taxon>
        <taxon>Actinopterygii</taxon>
        <taxon>Neopterygii</taxon>
        <taxon>Teleostei</taxon>
        <taxon>Anguilliformes</taxon>
        <taxon>Anguillidae</taxon>
        <taxon>Anguilla</taxon>
    </lineage>
</organism>
<accession>A0A0E9S9E8</accession>